<reference evidence="1" key="1">
    <citation type="journal article" date="2023" name="Int. J. Syst. Evol. Microbiol.">
        <title>Methylocystis iwaonis sp. nov., a type II methane-oxidizing bacterium from surface soil of a rice paddy field in Japan, and emended description of the genus Methylocystis (ex Whittenbury et al. 1970) Bowman et al. 1993.</title>
        <authorList>
            <person name="Kaise H."/>
            <person name="Sawadogo J.B."/>
            <person name="Alam M.S."/>
            <person name="Ueno C."/>
            <person name="Dianou D."/>
            <person name="Shinjo R."/>
            <person name="Asakawa S."/>
        </authorList>
    </citation>
    <scope>NUCLEOTIDE SEQUENCE</scope>
    <source>
        <strain evidence="1">LMG27198</strain>
    </source>
</reference>
<evidence type="ECO:0000313" key="1">
    <source>
        <dbReference type="EMBL" id="GLI95461.1"/>
    </source>
</evidence>
<organism evidence="1 2">
    <name type="scientific">Methylocystis echinoides</name>
    <dbReference type="NCBI Taxonomy" id="29468"/>
    <lineage>
        <taxon>Bacteria</taxon>
        <taxon>Pseudomonadati</taxon>
        <taxon>Pseudomonadota</taxon>
        <taxon>Alphaproteobacteria</taxon>
        <taxon>Hyphomicrobiales</taxon>
        <taxon>Methylocystaceae</taxon>
        <taxon>Methylocystis</taxon>
    </lineage>
</organism>
<dbReference type="AlphaFoldDB" id="A0A9W6GYV9"/>
<proteinExistence type="predicted"/>
<protein>
    <submittedName>
        <fullName evidence="1">Uncharacterized protein</fullName>
    </submittedName>
</protein>
<gene>
    <name evidence="1" type="ORF">LMG27198_44530</name>
</gene>
<sequence length="56" mass="6199">MAQRRIAGLQLRFGLRIGNPWQETTMADERMALIELIEKGADADLIREILAFAAGG</sequence>
<accession>A0A9W6GYV9</accession>
<dbReference type="EMBL" id="BSEC01000003">
    <property type="protein sequence ID" value="GLI95461.1"/>
    <property type="molecule type" value="Genomic_DNA"/>
</dbReference>
<dbReference type="Proteomes" id="UP001144323">
    <property type="component" value="Unassembled WGS sequence"/>
</dbReference>
<evidence type="ECO:0000313" key="2">
    <source>
        <dbReference type="Proteomes" id="UP001144323"/>
    </source>
</evidence>
<keyword evidence="2" id="KW-1185">Reference proteome</keyword>
<name>A0A9W6GYV9_9HYPH</name>
<comment type="caution">
    <text evidence="1">The sequence shown here is derived from an EMBL/GenBank/DDBJ whole genome shotgun (WGS) entry which is preliminary data.</text>
</comment>